<accession>A0A1D6FV00</accession>
<gene>
    <name evidence="1" type="ORF">ZEAMMB73_Zm00001d010936</name>
</gene>
<proteinExistence type="predicted"/>
<dbReference type="AlphaFoldDB" id="A0A1D6FV00"/>
<sequence>MVHLFSLVSCCLQNLRVFWKNFVVRHCCTYERHYCSTFFSDFDLELLLDLWVLFRISCKSLGSNQVFLSLLSSDCPLELGRSSQSIHG</sequence>
<name>A0A1D6FV00_MAIZE</name>
<organism evidence="1">
    <name type="scientific">Zea mays</name>
    <name type="common">Maize</name>
    <dbReference type="NCBI Taxonomy" id="4577"/>
    <lineage>
        <taxon>Eukaryota</taxon>
        <taxon>Viridiplantae</taxon>
        <taxon>Streptophyta</taxon>
        <taxon>Embryophyta</taxon>
        <taxon>Tracheophyta</taxon>
        <taxon>Spermatophyta</taxon>
        <taxon>Magnoliopsida</taxon>
        <taxon>Liliopsida</taxon>
        <taxon>Poales</taxon>
        <taxon>Poaceae</taxon>
        <taxon>PACMAD clade</taxon>
        <taxon>Panicoideae</taxon>
        <taxon>Andropogonodae</taxon>
        <taxon>Andropogoneae</taxon>
        <taxon>Tripsacinae</taxon>
        <taxon>Zea</taxon>
    </lineage>
</organism>
<protein>
    <submittedName>
        <fullName evidence="1">Uncharacterized protein</fullName>
    </submittedName>
</protein>
<evidence type="ECO:0000313" key="1">
    <source>
        <dbReference type="EMBL" id="AQK95277.1"/>
    </source>
</evidence>
<dbReference type="EMBL" id="CM000784">
    <property type="protein sequence ID" value="AQK95277.1"/>
    <property type="molecule type" value="Genomic_DNA"/>
</dbReference>
<dbReference type="InParanoid" id="A0A1D6FV00"/>
<dbReference type="IntAct" id="A0A1D6FV00">
    <property type="interactions" value="5"/>
</dbReference>
<reference evidence="1" key="1">
    <citation type="submission" date="2015-12" db="EMBL/GenBank/DDBJ databases">
        <title>Update maize B73 reference genome by single molecule sequencing technologies.</title>
        <authorList>
            <consortium name="Maize Genome Sequencing Project"/>
            <person name="Ware D."/>
        </authorList>
    </citation>
    <scope>NUCLEOTIDE SEQUENCE</scope>
    <source>
        <tissue evidence="1">Seedling</tissue>
    </source>
</reference>